<dbReference type="PANTHER" id="PTHR15653:SF0">
    <property type="entry name" value="CONNECTOR OF KINASE TO AP-1, ISOFORM E"/>
    <property type="match status" value="1"/>
</dbReference>
<name>A0A9X0D2E7_9CNID</name>
<keyword evidence="6" id="KW-1185">Reference proteome</keyword>
<dbReference type="EMBL" id="MU825885">
    <property type="protein sequence ID" value="KAJ7384717.1"/>
    <property type="molecule type" value="Genomic_DNA"/>
</dbReference>
<keyword evidence="1 3" id="KW-0853">WD repeat</keyword>
<proteinExistence type="predicted"/>
<evidence type="ECO:0000256" key="2">
    <source>
        <dbReference type="ARBA" id="ARBA00022737"/>
    </source>
</evidence>
<sequence>MGSGFKLARQVERAVQEREKNQKESKKTAKIGITSHACKPGGEDEMPPSQPVTPIINVPPPVRLSGSRATSEIPPISSVSIPAAAGSKGAAAAPIAAGDEPFESALGLGELASLTVTNEAEALSYEVNTKEEFRKTWSPKFTLRSHFDSIRSIYFHPTESALITASEDHSLKLWNLQKTVPQKKSNILDVEPIYTFRGHSAPVLSVVINSTSEMCFSGSADSTIICWSIPSLDIDPYGPYNSENLSGILVAHTDAVWDLAVQTGSLQLLSASADGTCRLWSPTLKSPLLNSYIPEQEGYGVPTSIDFIRTETSQMVASYSSAQCVIYDLETAAPVVALDSAKTYNNSPSTQINKVVSHPTLPLTVTAHEDRHIRFFDNNTGKQIHTMVAHLDAVTSLAVDPNGLYLLSGSHDCSIRLWNLDSKTCVQEITSHRKKFDEAIYDVAFHPNRPYIASAGADGLAKVFV</sequence>
<dbReference type="PROSITE" id="PS50082">
    <property type="entry name" value="WD_REPEATS_2"/>
    <property type="match status" value="4"/>
</dbReference>
<dbReference type="InterPro" id="IPR019775">
    <property type="entry name" value="WD40_repeat_CS"/>
</dbReference>
<protein>
    <submittedName>
        <fullName evidence="5">Striatin-3</fullName>
    </submittedName>
</protein>
<dbReference type="InterPro" id="IPR020472">
    <property type="entry name" value="WD40_PAC1"/>
</dbReference>
<dbReference type="InterPro" id="IPR015943">
    <property type="entry name" value="WD40/YVTN_repeat-like_dom_sf"/>
</dbReference>
<evidence type="ECO:0000256" key="1">
    <source>
        <dbReference type="ARBA" id="ARBA00022574"/>
    </source>
</evidence>
<feature type="repeat" description="WD" evidence="3">
    <location>
        <begin position="143"/>
        <end position="177"/>
    </location>
</feature>
<feature type="repeat" description="WD" evidence="3">
    <location>
        <begin position="387"/>
        <end position="428"/>
    </location>
</feature>
<dbReference type="FunFam" id="2.130.10.10:FF:000498">
    <property type="entry name" value="Striatin 3"/>
    <property type="match status" value="1"/>
</dbReference>
<dbReference type="Proteomes" id="UP001163046">
    <property type="component" value="Unassembled WGS sequence"/>
</dbReference>
<evidence type="ECO:0000313" key="5">
    <source>
        <dbReference type="EMBL" id="KAJ7384717.1"/>
    </source>
</evidence>
<dbReference type="SMART" id="SM00320">
    <property type="entry name" value="WD40"/>
    <property type="match status" value="6"/>
</dbReference>
<feature type="repeat" description="WD" evidence="3">
    <location>
        <begin position="196"/>
        <end position="229"/>
    </location>
</feature>
<dbReference type="PROSITE" id="PS50294">
    <property type="entry name" value="WD_REPEATS_REGION"/>
    <property type="match status" value="4"/>
</dbReference>
<dbReference type="PANTHER" id="PTHR15653">
    <property type="entry name" value="STRIATIN"/>
    <property type="match status" value="1"/>
</dbReference>
<dbReference type="InterPro" id="IPR001680">
    <property type="entry name" value="WD40_rpt"/>
</dbReference>
<feature type="compositionally biased region" description="Basic and acidic residues" evidence="4">
    <location>
        <begin position="9"/>
        <end position="27"/>
    </location>
</feature>
<dbReference type="AlphaFoldDB" id="A0A9X0D2E7"/>
<dbReference type="PRINTS" id="PR00320">
    <property type="entry name" value="GPROTEINBRPT"/>
</dbReference>
<dbReference type="Gene3D" id="2.130.10.10">
    <property type="entry name" value="YVTN repeat-like/Quinoprotein amine dehydrogenase"/>
    <property type="match status" value="3"/>
</dbReference>
<evidence type="ECO:0000313" key="6">
    <source>
        <dbReference type="Proteomes" id="UP001163046"/>
    </source>
</evidence>
<accession>A0A9X0D2E7</accession>
<evidence type="ECO:0000256" key="4">
    <source>
        <dbReference type="SAM" id="MobiDB-lite"/>
    </source>
</evidence>
<dbReference type="InterPro" id="IPR051488">
    <property type="entry name" value="WD_repeat_striatin"/>
</dbReference>
<keyword evidence="2" id="KW-0677">Repeat</keyword>
<evidence type="ECO:0000256" key="3">
    <source>
        <dbReference type="PROSITE-ProRule" id="PRU00221"/>
    </source>
</evidence>
<feature type="repeat" description="WD" evidence="3">
    <location>
        <begin position="249"/>
        <end position="281"/>
    </location>
</feature>
<dbReference type="OrthoDB" id="727118at2759"/>
<dbReference type="SUPFAM" id="SSF50978">
    <property type="entry name" value="WD40 repeat-like"/>
    <property type="match status" value="1"/>
</dbReference>
<dbReference type="Pfam" id="PF00400">
    <property type="entry name" value="WD40"/>
    <property type="match status" value="5"/>
</dbReference>
<organism evidence="5 6">
    <name type="scientific">Desmophyllum pertusum</name>
    <dbReference type="NCBI Taxonomy" id="174260"/>
    <lineage>
        <taxon>Eukaryota</taxon>
        <taxon>Metazoa</taxon>
        <taxon>Cnidaria</taxon>
        <taxon>Anthozoa</taxon>
        <taxon>Hexacorallia</taxon>
        <taxon>Scleractinia</taxon>
        <taxon>Caryophylliina</taxon>
        <taxon>Caryophylliidae</taxon>
        <taxon>Desmophyllum</taxon>
    </lineage>
</organism>
<reference evidence="5" key="1">
    <citation type="submission" date="2023-01" db="EMBL/GenBank/DDBJ databases">
        <title>Genome assembly of the deep-sea coral Lophelia pertusa.</title>
        <authorList>
            <person name="Herrera S."/>
            <person name="Cordes E."/>
        </authorList>
    </citation>
    <scope>NUCLEOTIDE SEQUENCE</scope>
    <source>
        <strain evidence="5">USNM1676648</strain>
        <tissue evidence="5">Polyp</tissue>
    </source>
</reference>
<dbReference type="CDD" id="cd00200">
    <property type="entry name" value="WD40"/>
    <property type="match status" value="1"/>
</dbReference>
<comment type="caution">
    <text evidence="5">The sequence shown here is derived from an EMBL/GenBank/DDBJ whole genome shotgun (WGS) entry which is preliminary data.</text>
</comment>
<feature type="region of interest" description="Disordered" evidence="4">
    <location>
        <begin position="1"/>
        <end position="50"/>
    </location>
</feature>
<dbReference type="PROSITE" id="PS00678">
    <property type="entry name" value="WD_REPEATS_1"/>
    <property type="match status" value="2"/>
</dbReference>
<dbReference type="InterPro" id="IPR036322">
    <property type="entry name" value="WD40_repeat_dom_sf"/>
</dbReference>
<gene>
    <name evidence="5" type="primary">STRN3</name>
    <name evidence="5" type="ORF">OS493_020301</name>
</gene>